<dbReference type="eggNOG" id="KOG3643">
    <property type="taxonomic scope" value="Eukaryota"/>
</dbReference>
<dbReference type="PhylomeDB" id="T1JNW1"/>
<proteinExistence type="predicted"/>
<accession>T1JNW1</accession>
<sequence length="184" mass="21522">MDFYFRQFWMDDRLQFKARPGLDSLSVGAEMTEKLWLPDTFFANEKSAYFHTATTSNSFLRITPTGDVLRSISYFSHVKENLLLRMRWNLLYGGEDRYAVVKVETIAFNLDLAINSLTFIKSAYYKKNVCAHIKGDRPGLIALEMNLKMGLETRFFITFGFEFYESNHHLITLYTPQQVSRTLH</sequence>
<dbReference type="EMBL" id="JH431387">
    <property type="status" value="NOT_ANNOTATED_CDS"/>
    <property type="molecule type" value="Genomic_DNA"/>
</dbReference>
<reference evidence="3" key="1">
    <citation type="submission" date="2011-05" db="EMBL/GenBank/DDBJ databases">
        <authorList>
            <person name="Richards S.R."/>
            <person name="Qu J."/>
            <person name="Jiang H."/>
            <person name="Jhangiani S.N."/>
            <person name="Agravi P."/>
            <person name="Goodspeed R."/>
            <person name="Gross S."/>
            <person name="Mandapat C."/>
            <person name="Jackson L."/>
            <person name="Mathew T."/>
            <person name="Pu L."/>
            <person name="Thornton R."/>
            <person name="Saada N."/>
            <person name="Wilczek-Boney K.B."/>
            <person name="Lee S."/>
            <person name="Kovar C."/>
            <person name="Wu Y."/>
            <person name="Scherer S.E."/>
            <person name="Worley K.C."/>
            <person name="Muzny D.M."/>
            <person name="Gibbs R."/>
        </authorList>
    </citation>
    <scope>NUCLEOTIDE SEQUENCE</scope>
    <source>
        <strain evidence="3">Brora</strain>
    </source>
</reference>
<dbReference type="Gene3D" id="2.70.170.10">
    <property type="entry name" value="Neurotransmitter-gated ion-channel ligand-binding domain"/>
    <property type="match status" value="1"/>
</dbReference>
<feature type="domain" description="Neurotransmitter-gated ion-channel ligand-binding" evidence="1">
    <location>
        <begin position="1"/>
        <end position="72"/>
    </location>
</feature>
<dbReference type="GO" id="GO:0016020">
    <property type="term" value="C:membrane"/>
    <property type="evidence" value="ECO:0007669"/>
    <property type="project" value="InterPro"/>
</dbReference>
<dbReference type="GO" id="GO:0005230">
    <property type="term" value="F:extracellular ligand-gated monoatomic ion channel activity"/>
    <property type="evidence" value="ECO:0007669"/>
    <property type="project" value="InterPro"/>
</dbReference>
<dbReference type="HOGENOM" id="CLU_1470002_0_0_1"/>
<dbReference type="InterPro" id="IPR036734">
    <property type="entry name" value="Neur_chan_lig-bd_sf"/>
</dbReference>
<evidence type="ECO:0000313" key="2">
    <source>
        <dbReference type="EnsemblMetazoa" id="SMAR015540-PA"/>
    </source>
</evidence>
<dbReference type="Proteomes" id="UP000014500">
    <property type="component" value="Unassembled WGS sequence"/>
</dbReference>
<dbReference type="EnsemblMetazoa" id="SMAR015540-RA">
    <property type="protein sequence ID" value="SMAR015540-PA"/>
    <property type="gene ID" value="SMAR015540"/>
</dbReference>
<dbReference type="STRING" id="126957.T1JNW1"/>
<protein>
    <recommendedName>
        <fullName evidence="1">Neurotransmitter-gated ion-channel ligand-binding domain-containing protein</fullName>
    </recommendedName>
</protein>
<dbReference type="SUPFAM" id="SSF63712">
    <property type="entry name" value="Nicotinic receptor ligand binding domain-like"/>
    <property type="match status" value="1"/>
</dbReference>
<dbReference type="AlphaFoldDB" id="T1JNW1"/>
<dbReference type="InterPro" id="IPR006202">
    <property type="entry name" value="Neur_chan_lig-bd"/>
</dbReference>
<evidence type="ECO:0000313" key="3">
    <source>
        <dbReference type="Proteomes" id="UP000014500"/>
    </source>
</evidence>
<keyword evidence="3" id="KW-1185">Reference proteome</keyword>
<name>T1JNW1_STRMM</name>
<reference evidence="2" key="2">
    <citation type="submission" date="2015-02" db="UniProtKB">
        <authorList>
            <consortium name="EnsemblMetazoa"/>
        </authorList>
    </citation>
    <scope>IDENTIFICATION</scope>
</reference>
<dbReference type="Pfam" id="PF02931">
    <property type="entry name" value="Neur_chan_LBD"/>
    <property type="match status" value="1"/>
</dbReference>
<organism evidence="2 3">
    <name type="scientific">Strigamia maritima</name>
    <name type="common">European centipede</name>
    <name type="synonym">Geophilus maritimus</name>
    <dbReference type="NCBI Taxonomy" id="126957"/>
    <lineage>
        <taxon>Eukaryota</taxon>
        <taxon>Metazoa</taxon>
        <taxon>Ecdysozoa</taxon>
        <taxon>Arthropoda</taxon>
        <taxon>Myriapoda</taxon>
        <taxon>Chilopoda</taxon>
        <taxon>Pleurostigmophora</taxon>
        <taxon>Geophilomorpha</taxon>
        <taxon>Linotaeniidae</taxon>
        <taxon>Strigamia</taxon>
    </lineage>
</organism>
<evidence type="ECO:0000259" key="1">
    <source>
        <dbReference type="Pfam" id="PF02931"/>
    </source>
</evidence>